<dbReference type="InParanoid" id="D3AVX8"/>
<gene>
    <name evidence="2" type="ORF">PPL_00244</name>
</gene>
<comment type="caution">
    <text evidence="2">The sequence shown here is derived from an EMBL/GenBank/DDBJ whole genome shotgun (WGS) entry which is preliminary data.</text>
</comment>
<name>D3AVX8_HETP5</name>
<reference evidence="2 3" key="1">
    <citation type="journal article" date="2011" name="Genome Res.">
        <title>Phylogeny-wide analysis of social amoeba genomes highlights ancient origins for complex intercellular communication.</title>
        <authorList>
            <person name="Heidel A.J."/>
            <person name="Lawal H.M."/>
            <person name="Felder M."/>
            <person name="Schilde C."/>
            <person name="Helps N.R."/>
            <person name="Tunggal B."/>
            <person name="Rivero F."/>
            <person name="John U."/>
            <person name="Schleicher M."/>
            <person name="Eichinger L."/>
            <person name="Platzer M."/>
            <person name="Noegel A.A."/>
            <person name="Schaap P."/>
            <person name="Gloeckner G."/>
        </authorList>
    </citation>
    <scope>NUCLEOTIDE SEQUENCE [LARGE SCALE GENOMIC DNA]</scope>
    <source>
        <strain evidence="3">ATCC 26659 / Pp 5 / PN500</strain>
    </source>
</reference>
<accession>D3AVX8</accession>
<dbReference type="EMBL" id="ADBJ01000002">
    <property type="protein sequence ID" value="EFA86451.1"/>
    <property type="molecule type" value="Genomic_DNA"/>
</dbReference>
<dbReference type="GeneID" id="31355778"/>
<dbReference type="RefSeq" id="XP_020438556.1">
    <property type="nucleotide sequence ID" value="XM_020571282.1"/>
</dbReference>
<dbReference type="Proteomes" id="UP000001396">
    <property type="component" value="Unassembled WGS sequence"/>
</dbReference>
<evidence type="ECO:0000313" key="3">
    <source>
        <dbReference type="Proteomes" id="UP000001396"/>
    </source>
</evidence>
<dbReference type="AlphaFoldDB" id="D3AVX8"/>
<feature type="compositionally biased region" description="Low complexity" evidence="1">
    <location>
        <begin position="158"/>
        <end position="170"/>
    </location>
</feature>
<feature type="compositionally biased region" description="Low complexity" evidence="1">
    <location>
        <begin position="99"/>
        <end position="151"/>
    </location>
</feature>
<sequence length="280" mass="30950">MSNSNLTSDTNSPMKESFWRFSSRKVHCLYIFLKDYIKNTECSPGTAKPINNHLPHKFEKFNGFIPKSKRENDQSAIFNHNQYVSPKIVQSDSTSVVVDFNSNNSNSNNNSNNNINSTPDSNSPKSFSSSSLTPNNKNHLSLSSSSINSLGSSGGGIDNNNNNNNNNRSNVYDEKSTKLKRFEKLLCAGNVDLEALKKLAWRGIREANRTRQEDTQADPDGRAAHQSVGSALPAAVDPRDTGAHFIYLGNTSSLDWLRAGNQRFGDAIHLCFSFRVCGGH</sequence>
<dbReference type="STRING" id="670386.D3AVX8"/>
<protein>
    <submittedName>
        <fullName evidence="2">TBC domain protein</fullName>
    </submittedName>
</protein>
<keyword evidence="3" id="KW-1185">Reference proteome</keyword>
<proteinExistence type="predicted"/>
<feature type="region of interest" description="Disordered" evidence="1">
    <location>
        <begin position="99"/>
        <end position="171"/>
    </location>
</feature>
<evidence type="ECO:0000313" key="2">
    <source>
        <dbReference type="EMBL" id="EFA86451.1"/>
    </source>
</evidence>
<evidence type="ECO:0000256" key="1">
    <source>
        <dbReference type="SAM" id="MobiDB-lite"/>
    </source>
</evidence>
<organism evidence="2 3">
    <name type="scientific">Heterostelium pallidum (strain ATCC 26659 / Pp 5 / PN500)</name>
    <name type="common">Cellular slime mold</name>
    <name type="synonym">Polysphondylium pallidum</name>
    <dbReference type="NCBI Taxonomy" id="670386"/>
    <lineage>
        <taxon>Eukaryota</taxon>
        <taxon>Amoebozoa</taxon>
        <taxon>Evosea</taxon>
        <taxon>Eumycetozoa</taxon>
        <taxon>Dictyostelia</taxon>
        <taxon>Acytosteliales</taxon>
        <taxon>Acytosteliaceae</taxon>
        <taxon>Heterostelium</taxon>
    </lineage>
</organism>